<dbReference type="PANTHER" id="PTHR33254:SF4">
    <property type="entry name" value="4-HYDROXY-4-METHYL-2-OXOGLUTARATE ALDOLASE 3-RELATED"/>
    <property type="match status" value="1"/>
</dbReference>
<organism evidence="6 7">
    <name type="scientific">Pectobacterium zantedeschiae</name>
    <dbReference type="NCBI Taxonomy" id="2034769"/>
    <lineage>
        <taxon>Bacteria</taxon>
        <taxon>Pseudomonadati</taxon>
        <taxon>Pseudomonadota</taxon>
        <taxon>Gammaproteobacteria</taxon>
        <taxon>Enterobacterales</taxon>
        <taxon>Pectobacteriaceae</taxon>
        <taxon>Pectobacterium</taxon>
    </lineage>
</organism>
<dbReference type="Pfam" id="PF03737">
    <property type="entry name" value="RraA-like"/>
    <property type="match status" value="1"/>
</dbReference>
<evidence type="ECO:0000256" key="1">
    <source>
        <dbReference type="ARBA" id="ARBA00001968"/>
    </source>
</evidence>
<proteinExistence type="predicted"/>
<keyword evidence="7" id="KW-1185">Reference proteome</keyword>
<keyword evidence="5" id="KW-0479">Metal-binding</keyword>
<dbReference type="InterPro" id="IPR036704">
    <property type="entry name" value="RraA/RraA-like_sf"/>
</dbReference>
<dbReference type="GO" id="GO:0046872">
    <property type="term" value="F:metal ion binding"/>
    <property type="evidence" value="ECO:0007669"/>
    <property type="project" value="UniProtKB-KW"/>
</dbReference>
<dbReference type="Proteomes" id="UP001138460">
    <property type="component" value="Unassembled WGS sequence"/>
</dbReference>
<evidence type="ECO:0000256" key="4">
    <source>
        <dbReference type="ARBA" id="ARBA00030169"/>
    </source>
</evidence>
<dbReference type="InterPro" id="IPR005493">
    <property type="entry name" value="RraA/RraA-like"/>
</dbReference>
<accession>A0A9X8P782</accession>
<evidence type="ECO:0000313" key="6">
    <source>
        <dbReference type="EMBL" id="RYC46269.1"/>
    </source>
</evidence>
<gene>
    <name evidence="6" type="ORF">CLR69_11520</name>
</gene>
<feature type="binding site" evidence="5">
    <location>
        <position position="114"/>
    </location>
    <ligand>
        <name>Mg(2+)</name>
        <dbReference type="ChEBI" id="CHEBI:18420"/>
    </ligand>
</feature>
<dbReference type="CDD" id="cd16841">
    <property type="entry name" value="RraA_family"/>
    <property type="match status" value="1"/>
</dbReference>
<dbReference type="Gene3D" id="3.50.30.40">
    <property type="entry name" value="Ribonuclease E inhibitor RraA/RraA-like"/>
    <property type="match status" value="1"/>
</dbReference>
<comment type="cofactor">
    <cofactor evidence="1">
        <name>a divalent metal cation</name>
        <dbReference type="ChEBI" id="CHEBI:60240"/>
    </cofactor>
</comment>
<comment type="cofactor">
    <cofactor evidence="5">
        <name>Mg(2+)</name>
        <dbReference type="ChEBI" id="CHEBI:18420"/>
    </cofactor>
</comment>
<reference evidence="6 7" key="1">
    <citation type="journal article" date="2018" name="Syst. Appl. Microbiol.">
        <title>Pectobacterium zantedeschiae sp. nov. a new species of a soft rot pathogen isolated from Calla lily (Zantedeschia spp.).</title>
        <authorList>
            <person name="Waleron M."/>
            <person name="Misztak A."/>
            <person name="Waleron M."/>
            <person name="Franczuk M."/>
            <person name="Jonca J."/>
            <person name="Wielgomas B."/>
            <person name="Mikicinski A."/>
            <person name="Popovic T."/>
            <person name="Waleron K."/>
        </authorList>
    </citation>
    <scope>NUCLEOTIDE SEQUENCE [LARGE SCALE GENOMIC DNA]</scope>
    <source>
        <strain evidence="6 7">9M</strain>
    </source>
</reference>
<protein>
    <recommendedName>
        <fullName evidence="2">Putative 4-hydroxy-4-methyl-2-oxoglutarate aldolase</fullName>
    </recommendedName>
    <alternativeName>
        <fullName evidence="3">Regulator of ribonuclease activity homolog</fullName>
    </alternativeName>
    <alternativeName>
        <fullName evidence="4">RraA-like protein</fullName>
    </alternativeName>
</protein>
<dbReference type="PANTHER" id="PTHR33254">
    <property type="entry name" value="4-HYDROXY-4-METHYL-2-OXOGLUTARATE ALDOLASE 3-RELATED"/>
    <property type="match status" value="1"/>
</dbReference>
<sequence length="218" mass="23524">MLNKKNTLNIELTEKLKRLGTATLYEAQGATGSLDSSIKPLARGMKLAGPATTLQMRPGDNLMIHYALLHAKKGDVLVINCDGFTGAGIWGDVLTAQAQNIGLAGLVVNGAVRDSDAIIESNFPVFTKGLSIRGTEKKQPGKMNETLLIGDCIIHPGDIIVGDSDGLVVIEQSRLEEVIHLSEEREEKENIYKEKISHGSSTAELMELGSTFKNLNLK</sequence>
<feature type="binding site" evidence="5">
    <location>
        <position position="113"/>
    </location>
    <ligand>
        <name>substrate</name>
    </ligand>
</feature>
<dbReference type="AlphaFoldDB" id="A0A9X8P782"/>
<evidence type="ECO:0000256" key="3">
    <source>
        <dbReference type="ARBA" id="ARBA00029596"/>
    </source>
</evidence>
<evidence type="ECO:0000313" key="7">
    <source>
        <dbReference type="Proteomes" id="UP001138460"/>
    </source>
</evidence>
<dbReference type="OrthoDB" id="8717144at2"/>
<keyword evidence="5" id="KW-0460">Magnesium</keyword>
<dbReference type="SUPFAM" id="SSF89562">
    <property type="entry name" value="RraA-like"/>
    <property type="match status" value="1"/>
</dbReference>
<evidence type="ECO:0000256" key="2">
    <source>
        <dbReference type="ARBA" id="ARBA00016549"/>
    </source>
</evidence>
<comment type="caution">
    <text evidence="6">The sequence shown here is derived from an EMBL/GenBank/DDBJ whole genome shotgun (WGS) entry which is preliminary data.</text>
</comment>
<evidence type="ECO:0000256" key="5">
    <source>
        <dbReference type="PIRSR" id="PIRSR605493-1"/>
    </source>
</evidence>
<feature type="binding site" evidence="5">
    <location>
        <begin position="91"/>
        <end position="94"/>
    </location>
    <ligand>
        <name>substrate</name>
    </ligand>
</feature>
<name>A0A9X8P782_9GAMM</name>
<dbReference type="EMBL" id="NWTM01000001">
    <property type="protein sequence ID" value="RYC46269.1"/>
    <property type="molecule type" value="Genomic_DNA"/>
</dbReference>